<feature type="compositionally biased region" description="Polar residues" evidence="1">
    <location>
        <begin position="204"/>
        <end position="235"/>
    </location>
</feature>
<feature type="compositionally biased region" description="Low complexity" evidence="1">
    <location>
        <begin position="1011"/>
        <end position="1047"/>
    </location>
</feature>
<feature type="compositionally biased region" description="Low complexity" evidence="1">
    <location>
        <begin position="1383"/>
        <end position="1403"/>
    </location>
</feature>
<feature type="compositionally biased region" description="Polar residues" evidence="1">
    <location>
        <begin position="914"/>
        <end position="923"/>
    </location>
</feature>
<feature type="compositionally biased region" description="Basic and acidic residues" evidence="1">
    <location>
        <begin position="409"/>
        <end position="418"/>
    </location>
</feature>
<feature type="compositionally biased region" description="Polar residues" evidence="1">
    <location>
        <begin position="1741"/>
        <end position="1768"/>
    </location>
</feature>
<feature type="compositionally biased region" description="Polar residues" evidence="1">
    <location>
        <begin position="1293"/>
        <end position="1317"/>
    </location>
</feature>
<feature type="compositionally biased region" description="Polar residues" evidence="1">
    <location>
        <begin position="1799"/>
        <end position="1819"/>
    </location>
</feature>
<feature type="compositionally biased region" description="Polar residues" evidence="1">
    <location>
        <begin position="1446"/>
        <end position="1458"/>
    </location>
</feature>
<sequence>MEPNQNCSKENSRTTIEPDEPIKHAKTIEDSSDSATSTTTIISSPEGSSSDQPKIHSSSSSSTPTQLPTTPPIPAASNLKKFKASSLSVNKKFLSQSAVSDGKLSKNLHSASPRLTSLSSSSSPGTPGTAPRLLTGKIGLNNSILNSTGSAGSGWAKTSLVTSSPLSLTTSKSPELSHPNPPNLKYSHSSESLKNSRGVEDGHPSSTTAINAFLNTHSAQPYPNTTNSVHSNNKSHIPPSSSAITTASTTTSTSGATASTSSSTIAHPPSSSSSPWVKLGNSTNGGINSLATDFPTAQEVAQHTKLKAQSIAAAVAARDKVVQDRAAASAAYNQQLLQTLDGFRGTHLDPNASHWDEMEDEDDMFGEVVEFGDGTQYKVTEVVPPATDPGTSSGNETLPQSGISQGLNLKDRLSEDPRRSHHQPTSEEIDSMPPFLRGRAELKSLYNERIGKFEPYSGKPNEKPRDHHPHVQLLQRQRDGPNDPSSSTPHSARSPHSTGPDGKPTDHNPTQHHRHQTHQPDHHNLIPPSRTSLSQPLSPPSASHTSAPSTASAPIKVADDTPEAVDKQPTAPDDSNSALKYRKPDLDQVHRSEMTSAAERARKRRQEEEATRESEKERAKLKATEIEAKLKAAADAAKAAADAAKAAADAAKIVADAAKAAEKAAALEAKARNNSKSDSSPKPFTRPSSNDPSRNPNPSRSDLKDSWRRPPPHHSEEKPKSVITSPKLASNDTTVAKPVTAPRPLASVPAENPATLEEPSANGARRPSDQTHNVAPLPPQDEAFKRRSEDVSSRPSVWKPKIASVSSSQGRAEDRQSQQTTPTDRASKPISIQKRPVPSAPAADQRWRPSQDNAPKPASRSDTRQLPPHIQPDLVKTSDPTSPAPRAASPQPETRPVPKSSADSRSSPPASLPTYASPNMSANTPRFLAADKKAGFKLPEMSHLDTVMSRIKGVLDADKEARVKAAVVVTTFKESPQAPSATPPSSSKPKDSLKTTPIRPGSDNQLKEIDTGASSPQGQTTSSSTAVYIAGRPRTLLPRTIETTTTLNASSGSKTPSGSALPASGSSTPAAPPKIPITPILTPALSNPAMKKPSSVRKAARFDIPTTVESKPTAVSTSTSFPSSAPKCVNRDPIVFFDATRQERPSSPGPAWKAFTVKFGAGPPKPQLASHVIKSFWNPLTPTKVNILTWDPPMLNLSPRSLSRDELLFRKKYVRGILVSQVQFPKNSVSELDFTKAPSAPKDSSSEPLTRDDGSMRGTRGRGAAPVGSRGRGRGRADETTSWRRPVEEEKTPSVTATPVPDSITTPPVDSTLSITTAPIEPPKSSESPTTRRTKVKIPDGLKVAFHKPAHILSSTSSSGMFMVHSEINGEGSHSSQDLVAASSGKPKPSSPTRSPTQDTTPMPLTPPVATPPRSSSIACMSGSKGSTSPWTKSPLAFSVLDSHTKNVWSQPDGQITGQPPPSGKTENSLEGITDDFPASLPRTLNDFNAVEEPSSSTRHPAAQFSSSSSSRKSTELPGPNKREQNGESPNTLHLGSNNNSDEPPKTNGLVQHPYMNPPGGPAHYNNESPSLNSGHIYGPHGYSSPNNFQVPPGYQLVPIGSLQNSQATQQYPSISGIYPGQQPTAPWSPSPGPGQPNGYARSPQLYSPNTSFSSPVTSASYPSHPHSVGPSPISDGPGFNKSPGPIAPRGSRSSVPTSTSHPNRQQQPNELVNLPSNSNTSNNNNNLRRNQPNYSPHPPSSTSKAQNSNTGHSYQVSVGSLDLTSQHPPNNNLPPGGGNGVGPGGVYPDSAGFGPFHHSQTGLLHHQQSLPIPTSYNNGAHLGGGTGPQSSHLVGPHNLHHSHLPHPHSHHAQQQQQSNLGAGAHPSPQGHYISHPPPFHPVLHQQQQQHRIVPGLNSMLGPAPLPGSHPGLIRGPGSSEHNHHNLSHPSHQQHPSISNYPTNHHPHQQHQHHIPPHNHHHQLINNHHQQQQQQQTLNGNINLSNNTHRPFIGHNHQQQQQQPPPPAPAPSSAASSSPTITTSSPTTTTTKTTHPSRNNNHSASSNNHSVLGNGIPIGNSVVHTPKGNLNHGPVGFGPRR</sequence>
<feature type="compositionally biased region" description="Polar residues" evidence="1">
    <location>
        <begin position="1980"/>
        <end position="1989"/>
    </location>
</feature>
<feature type="compositionally biased region" description="Polar residues" evidence="1">
    <location>
        <begin position="722"/>
        <end position="734"/>
    </location>
</feature>
<feature type="compositionally biased region" description="Basic and acidic residues" evidence="1">
    <location>
        <begin position="605"/>
        <end position="620"/>
    </location>
</feature>
<feature type="compositionally biased region" description="Basic residues" evidence="1">
    <location>
        <begin position="1945"/>
        <end position="1963"/>
    </location>
</feature>
<feature type="compositionally biased region" description="Polar residues" evidence="1">
    <location>
        <begin position="1527"/>
        <end position="1542"/>
    </location>
</feature>
<feature type="compositionally biased region" description="Basic residues" evidence="1">
    <location>
        <begin position="1839"/>
        <end position="1852"/>
    </location>
</feature>
<reference evidence="3" key="1">
    <citation type="submission" date="2014-03" db="EMBL/GenBank/DDBJ databases">
        <title>The Genome Sequence of Puccinia striiformis f. sp. tritici PST-78.</title>
        <authorList>
            <consortium name="The Broad Institute Genome Sequencing Platform"/>
            <person name="Cuomo C."/>
            <person name="Hulbert S."/>
            <person name="Chen X."/>
            <person name="Walker B."/>
            <person name="Young S.K."/>
            <person name="Zeng Q."/>
            <person name="Gargeya S."/>
            <person name="Fitzgerald M."/>
            <person name="Haas B."/>
            <person name="Abouelleil A."/>
            <person name="Alvarado L."/>
            <person name="Arachchi H.M."/>
            <person name="Berlin A.M."/>
            <person name="Chapman S.B."/>
            <person name="Goldberg J."/>
            <person name="Griggs A."/>
            <person name="Gujja S."/>
            <person name="Hansen M."/>
            <person name="Howarth C."/>
            <person name="Imamovic A."/>
            <person name="Larimer J."/>
            <person name="McCowan C."/>
            <person name="Montmayeur A."/>
            <person name="Murphy C."/>
            <person name="Neiman D."/>
            <person name="Pearson M."/>
            <person name="Priest M."/>
            <person name="Roberts A."/>
            <person name="Saif S."/>
            <person name="Shea T."/>
            <person name="Sisk P."/>
            <person name="Sykes S."/>
            <person name="Wortman J."/>
            <person name="Nusbaum C."/>
            <person name="Birren B."/>
        </authorList>
    </citation>
    <scope>NUCLEOTIDE SEQUENCE [LARGE SCALE GENOMIC DNA]</scope>
    <source>
        <strain evidence="3">race PST-78</strain>
    </source>
</reference>
<feature type="compositionally biased region" description="Polar residues" evidence="1">
    <location>
        <begin position="1"/>
        <end position="15"/>
    </location>
</feature>
<feature type="compositionally biased region" description="Basic and acidic residues" evidence="1">
    <location>
        <begin position="782"/>
        <end position="792"/>
    </location>
</feature>
<feature type="compositionally biased region" description="Low complexity" evidence="1">
    <location>
        <begin position="33"/>
        <end position="68"/>
    </location>
</feature>
<feature type="region of interest" description="Disordered" evidence="1">
    <location>
        <begin position="1368"/>
        <end position="2081"/>
    </location>
</feature>
<feature type="region of interest" description="Disordered" evidence="1">
    <location>
        <begin position="381"/>
        <end position="435"/>
    </location>
</feature>
<name>A0A0L0UZL5_9BASI</name>
<feature type="region of interest" description="Disordered" evidence="1">
    <location>
        <begin position="656"/>
        <end position="923"/>
    </location>
</feature>
<keyword evidence="3" id="KW-1185">Reference proteome</keyword>
<feature type="compositionally biased region" description="Polar residues" evidence="1">
    <location>
        <begin position="1414"/>
        <end position="1432"/>
    </location>
</feature>
<feature type="region of interest" description="Disordered" evidence="1">
    <location>
        <begin position="1233"/>
        <end position="1342"/>
    </location>
</feature>
<feature type="compositionally biased region" description="Low complexity" evidence="1">
    <location>
        <begin position="656"/>
        <end position="668"/>
    </location>
</feature>
<feature type="region of interest" description="Disordered" evidence="1">
    <location>
        <begin position="971"/>
        <end position="1073"/>
    </location>
</feature>
<dbReference type="OrthoDB" id="2504896at2759"/>
<feature type="region of interest" description="Disordered" evidence="1">
    <location>
        <begin position="98"/>
        <end position="135"/>
    </location>
</feature>
<feature type="region of interest" description="Disordered" evidence="1">
    <location>
        <begin position="452"/>
        <end position="620"/>
    </location>
</feature>
<feature type="compositionally biased region" description="Low complexity" evidence="1">
    <location>
        <begin position="686"/>
        <end position="700"/>
    </location>
</feature>
<feature type="compositionally biased region" description="Low complexity" evidence="1">
    <location>
        <begin position="110"/>
        <end position="132"/>
    </location>
</feature>
<feature type="compositionally biased region" description="Low complexity" evidence="1">
    <location>
        <begin position="2011"/>
        <end position="2050"/>
    </location>
</feature>
<dbReference type="Proteomes" id="UP000054564">
    <property type="component" value="Unassembled WGS sequence"/>
</dbReference>
<feature type="compositionally biased region" description="Low complexity" evidence="1">
    <location>
        <begin position="975"/>
        <end position="987"/>
    </location>
</feature>
<feature type="compositionally biased region" description="Polar residues" evidence="1">
    <location>
        <begin position="483"/>
        <end position="497"/>
    </location>
</feature>
<dbReference type="STRING" id="1165861.A0A0L0UZL5"/>
<feature type="compositionally biased region" description="Low complexity" evidence="1">
    <location>
        <begin position="237"/>
        <end position="275"/>
    </location>
</feature>
<feature type="compositionally biased region" description="Basic and acidic residues" evidence="1">
    <location>
        <begin position="1275"/>
        <end position="1292"/>
    </location>
</feature>
<feature type="compositionally biased region" description="Basic and acidic residues" evidence="1">
    <location>
        <begin position="701"/>
        <end position="720"/>
    </location>
</feature>
<feature type="compositionally biased region" description="Low complexity" evidence="1">
    <location>
        <begin position="1714"/>
        <end position="1734"/>
    </location>
</feature>
<feature type="compositionally biased region" description="Polar residues" evidence="1">
    <location>
        <begin position="389"/>
        <end position="407"/>
    </location>
</feature>
<feature type="compositionally biased region" description="Polar residues" evidence="1">
    <location>
        <begin position="1692"/>
        <end position="1711"/>
    </location>
</feature>
<feature type="compositionally biased region" description="Low complexity" evidence="1">
    <location>
        <begin position="1964"/>
        <end position="1979"/>
    </location>
</feature>
<feature type="compositionally biased region" description="Low complexity" evidence="1">
    <location>
        <begin position="165"/>
        <end position="177"/>
    </location>
</feature>
<feature type="compositionally biased region" description="Low complexity" evidence="1">
    <location>
        <begin position="1853"/>
        <end position="1865"/>
    </location>
</feature>
<feature type="compositionally biased region" description="Polar residues" evidence="1">
    <location>
        <begin position="1645"/>
        <end position="1662"/>
    </location>
</feature>
<feature type="compositionally biased region" description="Polar residues" evidence="1">
    <location>
        <begin position="672"/>
        <end position="682"/>
    </location>
</feature>
<feature type="compositionally biased region" description="Low complexity" evidence="1">
    <location>
        <begin position="1928"/>
        <end position="1944"/>
    </location>
</feature>
<feature type="region of interest" description="Disordered" evidence="1">
    <location>
        <begin position="1"/>
        <end position="77"/>
    </location>
</feature>
<feature type="compositionally biased region" description="Gly residues" evidence="1">
    <location>
        <begin position="1776"/>
        <end position="1786"/>
    </location>
</feature>
<evidence type="ECO:0000313" key="2">
    <source>
        <dbReference type="EMBL" id="KNE92463.1"/>
    </source>
</evidence>
<protein>
    <submittedName>
        <fullName evidence="2">Uncharacterized protein</fullName>
    </submittedName>
</protein>
<feature type="compositionally biased region" description="Low complexity" evidence="1">
    <location>
        <begin position="1055"/>
        <end position="1069"/>
    </location>
</feature>
<proteinExistence type="predicted"/>
<feature type="compositionally biased region" description="Polar residues" evidence="1">
    <location>
        <begin position="1602"/>
        <end position="1614"/>
    </location>
</feature>
<dbReference type="EMBL" id="AJIL01000163">
    <property type="protein sequence ID" value="KNE92463.1"/>
    <property type="molecule type" value="Genomic_DNA"/>
</dbReference>
<feature type="compositionally biased region" description="Low complexity" evidence="1">
    <location>
        <begin position="527"/>
        <end position="554"/>
    </location>
</feature>
<accession>A0A0L0UZL5</accession>
<evidence type="ECO:0000313" key="3">
    <source>
        <dbReference type="Proteomes" id="UP000054564"/>
    </source>
</evidence>
<feature type="region of interest" description="Disordered" evidence="1">
    <location>
        <begin position="165"/>
        <end position="280"/>
    </location>
</feature>
<feature type="compositionally biased region" description="Low complexity" evidence="1">
    <location>
        <begin position="897"/>
        <end position="913"/>
    </location>
</feature>
<gene>
    <name evidence="2" type="ORF">PSTG_14126</name>
</gene>
<evidence type="ECO:0000256" key="1">
    <source>
        <dbReference type="SAM" id="MobiDB-lite"/>
    </source>
</evidence>
<organism evidence="2 3">
    <name type="scientific">Puccinia striiformis f. sp. tritici PST-78</name>
    <dbReference type="NCBI Taxonomy" id="1165861"/>
    <lineage>
        <taxon>Eukaryota</taxon>
        <taxon>Fungi</taxon>
        <taxon>Dikarya</taxon>
        <taxon>Basidiomycota</taxon>
        <taxon>Pucciniomycotina</taxon>
        <taxon>Pucciniomycetes</taxon>
        <taxon>Pucciniales</taxon>
        <taxon>Pucciniaceae</taxon>
        <taxon>Puccinia</taxon>
    </lineage>
</organism>
<feature type="compositionally biased region" description="Basic and acidic residues" evidence="1">
    <location>
        <begin position="582"/>
        <end position="593"/>
    </location>
</feature>
<feature type="compositionally biased region" description="Basic and acidic residues" evidence="1">
    <location>
        <begin position="20"/>
        <end position="29"/>
    </location>
</feature>
<comment type="caution">
    <text evidence="2">The sequence shown here is derived from an EMBL/GenBank/DDBJ whole genome shotgun (WGS) entry which is preliminary data.</text>
</comment>
<feature type="compositionally biased region" description="Polar residues" evidence="1">
    <location>
        <begin position="186"/>
        <end position="195"/>
    </location>
</feature>